<organism evidence="2 3">
    <name type="scientific">Senna tora</name>
    <dbReference type="NCBI Taxonomy" id="362788"/>
    <lineage>
        <taxon>Eukaryota</taxon>
        <taxon>Viridiplantae</taxon>
        <taxon>Streptophyta</taxon>
        <taxon>Embryophyta</taxon>
        <taxon>Tracheophyta</taxon>
        <taxon>Spermatophyta</taxon>
        <taxon>Magnoliopsida</taxon>
        <taxon>eudicotyledons</taxon>
        <taxon>Gunneridae</taxon>
        <taxon>Pentapetalae</taxon>
        <taxon>rosids</taxon>
        <taxon>fabids</taxon>
        <taxon>Fabales</taxon>
        <taxon>Fabaceae</taxon>
        <taxon>Caesalpinioideae</taxon>
        <taxon>Cassia clade</taxon>
        <taxon>Senna</taxon>
    </lineage>
</organism>
<dbReference type="Pfam" id="PF13963">
    <property type="entry name" value="Transpos_assoc"/>
    <property type="match status" value="1"/>
</dbReference>
<gene>
    <name evidence="2" type="ORF">G2W53_003696</name>
</gene>
<reference evidence="2" key="1">
    <citation type="submission" date="2020-09" db="EMBL/GenBank/DDBJ databases">
        <title>Genome-Enabled Discovery of Anthraquinone Biosynthesis in Senna tora.</title>
        <authorList>
            <person name="Kang S.-H."/>
            <person name="Pandey R.P."/>
            <person name="Lee C.-M."/>
            <person name="Sim J.-S."/>
            <person name="Jeong J.-T."/>
            <person name="Choi B.-S."/>
            <person name="Jung M."/>
            <person name="Ginzburg D."/>
            <person name="Zhao K."/>
            <person name="Won S.Y."/>
            <person name="Oh T.-J."/>
            <person name="Yu Y."/>
            <person name="Kim N.-H."/>
            <person name="Lee O.R."/>
            <person name="Lee T.-H."/>
            <person name="Bashyal P."/>
            <person name="Kim T.-S."/>
            <person name="Lee W.-H."/>
            <person name="Kawkins C."/>
            <person name="Kim C.-K."/>
            <person name="Kim J.S."/>
            <person name="Ahn B.O."/>
            <person name="Rhee S.Y."/>
            <person name="Sohng J.K."/>
        </authorList>
    </citation>
    <scope>NUCLEOTIDE SEQUENCE</scope>
    <source>
        <tissue evidence="2">Leaf</tissue>
    </source>
</reference>
<dbReference type="Proteomes" id="UP000634136">
    <property type="component" value="Unassembled WGS sequence"/>
</dbReference>
<keyword evidence="3" id="KW-1185">Reference proteome</keyword>
<name>A0A834XBN9_9FABA</name>
<accession>A0A834XBN9</accession>
<dbReference type="InterPro" id="IPR029480">
    <property type="entry name" value="Transpos_assoc"/>
</dbReference>
<dbReference type="EMBL" id="JAAIUW010000002">
    <property type="protein sequence ID" value="KAF7841398.1"/>
    <property type="molecule type" value="Genomic_DNA"/>
</dbReference>
<protein>
    <submittedName>
        <fullName evidence="2">Putative tnp2 transposase</fullName>
    </submittedName>
</protein>
<evidence type="ECO:0000313" key="2">
    <source>
        <dbReference type="EMBL" id="KAF7841398.1"/>
    </source>
</evidence>
<dbReference type="OrthoDB" id="1430375at2759"/>
<evidence type="ECO:0000259" key="1">
    <source>
        <dbReference type="Pfam" id="PF13963"/>
    </source>
</evidence>
<comment type="caution">
    <text evidence="2">The sequence shown here is derived from an EMBL/GenBank/DDBJ whole genome shotgun (WGS) entry which is preliminary data.</text>
</comment>
<feature type="domain" description="Transposase-associated" evidence="1">
    <location>
        <begin position="12"/>
        <end position="78"/>
    </location>
</feature>
<evidence type="ECO:0000313" key="3">
    <source>
        <dbReference type="Proteomes" id="UP000634136"/>
    </source>
</evidence>
<sequence>MYNRLNPGRRGYTDEILQGVDEFINFASRHEVCASQGKIRCPCSKHENHAYLTVEEVKVDLYKRGFLPGYWCWTCHGEIAPEVSVVMPNVDFGASSSSHVMGDENNRYESMIINAIRPHFDVGGGHDDVETKPRSLVDDQHALEVAYHSEEAYNVIPIDDSVLYVDLGEISQIAEEIEQAIKLLLLMRSILCYCDIWTEYIQIMVQNHGLVLLQNHGTMVWFCSRTMVQQNHDCRTMVSAF</sequence>
<proteinExistence type="predicted"/>
<dbReference type="AlphaFoldDB" id="A0A834XBN9"/>